<sequence length="92" mass="9834">MHEGTALSTPGRKALVAVLQVACAYPSGELDTLVGRMTQSVADAEGIPVEKLMLEMIAPARPARPRFHVVSGTARRRTKRRGKLQLVAGGAR</sequence>
<name>A0ABU0F5N0_9PSEU</name>
<feature type="region of interest" description="Disordered" evidence="1">
    <location>
        <begin position="71"/>
        <end position="92"/>
    </location>
</feature>
<dbReference type="Proteomes" id="UP001229651">
    <property type="component" value="Unassembled WGS sequence"/>
</dbReference>
<accession>A0ABU0F5N0</accession>
<protein>
    <submittedName>
        <fullName evidence="2">Uncharacterized protein</fullName>
    </submittedName>
</protein>
<dbReference type="RefSeq" id="WP_306997641.1">
    <property type="nucleotide sequence ID" value="NZ_JAUSUT010000001.1"/>
</dbReference>
<proteinExistence type="predicted"/>
<dbReference type="EMBL" id="JAUSUT010000001">
    <property type="protein sequence ID" value="MDQ0382446.1"/>
    <property type="molecule type" value="Genomic_DNA"/>
</dbReference>
<keyword evidence="3" id="KW-1185">Reference proteome</keyword>
<comment type="caution">
    <text evidence="2">The sequence shown here is derived from an EMBL/GenBank/DDBJ whole genome shotgun (WGS) entry which is preliminary data.</text>
</comment>
<organism evidence="2 3">
    <name type="scientific">Amycolatopsis thermophila</name>
    <dbReference type="NCBI Taxonomy" id="206084"/>
    <lineage>
        <taxon>Bacteria</taxon>
        <taxon>Bacillati</taxon>
        <taxon>Actinomycetota</taxon>
        <taxon>Actinomycetes</taxon>
        <taxon>Pseudonocardiales</taxon>
        <taxon>Pseudonocardiaceae</taxon>
        <taxon>Amycolatopsis</taxon>
    </lineage>
</organism>
<reference evidence="2 3" key="1">
    <citation type="submission" date="2023-07" db="EMBL/GenBank/DDBJ databases">
        <title>Sequencing the genomes of 1000 actinobacteria strains.</title>
        <authorList>
            <person name="Klenk H.-P."/>
        </authorList>
    </citation>
    <scope>NUCLEOTIDE SEQUENCE [LARGE SCALE GENOMIC DNA]</scope>
    <source>
        <strain evidence="2 3">DSM 45805</strain>
    </source>
</reference>
<feature type="compositionally biased region" description="Basic residues" evidence="1">
    <location>
        <begin position="74"/>
        <end position="83"/>
    </location>
</feature>
<gene>
    <name evidence="2" type="ORF">FB470_006440</name>
</gene>
<evidence type="ECO:0000313" key="2">
    <source>
        <dbReference type="EMBL" id="MDQ0382446.1"/>
    </source>
</evidence>
<evidence type="ECO:0000313" key="3">
    <source>
        <dbReference type="Proteomes" id="UP001229651"/>
    </source>
</evidence>
<evidence type="ECO:0000256" key="1">
    <source>
        <dbReference type="SAM" id="MobiDB-lite"/>
    </source>
</evidence>